<dbReference type="Proteomes" id="UP000735302">
    <property type="component" value="Unassembled WGS sequence"/>
</dbReference>
<accession>A0AAV3YXU6</accession>
<dbReference type="EMBL" id="BLXT01001848">
    <property type="protein sequence ID" value="GFN88320.1"/>
    <property type="molecule type" value="Genomic_DNA"/>
</dbReference>
<proteinExistence type="predicted"/>
<organism evidence="1 2">
    <name type="scientific">Plakobranchus ocellatus</name>
    <dbReference type="NCBI Taxonomy" id="259542"/>
    <lineage>
        <taxon>Eukaryota</taxon>
        <taxon>Metazoa</taxon>
        <taxon>Spiralia</taxon>
        <taxon>Lophotrochozoa</taxon>
        <taxon>Mollusca</taxon>
        <taxon>Gastropoda</taxon>
        <taxon>Heterobranchia</taxon>
        <taxon>Euthyneura</taxon>
        <taxon>Panpulmonata</taxon>
        <taxon>Sacoglossa</taxon>
        <taxon>Placobranchoidea</taxon>
        <taxon>Plakobranchidae</taxon>
        <taxon>Plakobranchus</taxon>
    </lineage>
</organism>
<keyword evidence="2" id="KW-1185">Reference proteome</keyword>
<protein>
    <submittedName>
        <fullName evidence="1">Uncharacterized protein</fullName>
    </submittedName>
</protein>
<evidence type="ECO:0000313" key="2">
    <source>
        <dbReference type="Proteomes" id="UP000735302"/>
    </source>
</evidence>
<dbReference type="AlphaFoldDB" id="A0AAV3YXU6"/>
<evidence type="ECO:0000313" key="1">
    <source>
        <dbReference type="EMBL" id="GFN88320.1"/>
    </source>
</evidence>
<comment type="caution">
    <text evidence="1">The sequence shown here is derived from an EMBL/GenBank/DDBJ whole genome shotgun (WGS) entry which is preliminary data.</text>
</comment>
<sequence length="72" mass="7893">MFTDVDSAGSESGIPAGTQVFREVNIQGLHGAMGANAMTGLRQFKYRVVRSCHGALQWHKVSAEVPWMKEKS</sequence>
<name>A0AAV3YXU6_9GAST</name>
<reference evidence="1 2" key="1">
    <citation type="journal article" date="2021" name="Elife">
        <title>Chloroplast acquisition without the gene transfer in kleptoplastic sea slugs, Plakobranchus ocellatus.</title>
        <authorList>
            <person name="Maeda T."/>
            <person name="Takahashi S."/>
            <person name="Yoshida T."/>
            <person name="Shimamura S."/>
            <person name="Takaki Y."/>
            <person name="Nagai Y."/>
            <person name="Toyoda A."/>
            <person name="Suzuki Y."/>
            <person name="Arimoto A."/>
            <person name="Ishii H."/>
            <person name="Satoh N."/>
            <person name="Nishiyama T."/>
            <person name="Hasebe M."/>
            <person name="Maruyama T."/>
            <person name="Minagawa J."/>
            <person name="Obokata J."/>
            <person name="Shigenobu S."/>
        </authorList>
    </citation>
    <scope>NUCLEOTIDE SEQUENCE [LARGE SCALE GENOMIC DNA]</scope>
</reference>
<gene>
    <name evidence="1" type="ORF">PoB_001482600</name>
</gene>